<dbReference type="InterPro" id="IPR000782">
    <property type="entry name" value="FAS1_domain"/>
</dbReference>
<dbReference type="Gene3D" id="2.30.180.10">
    <property type="entry name" value="FAS1 domain"/>
    <property type="match status" value="2"/>
</dbReference>
<dbReference type="PANTHER" id="PTHR10900:SF77">
    <property type="entry name" value="FI19380P1"/>
    <property type="match status" value="1"/>
</dbReference>
<dbReference type="SUPFAM" id="SSF82153">
    <property type="entry name" value="FAS1 domain"/>
    <property type="match status" value="2"/>
</dbReference>
<evidence type="ECO:0000256" key="1">
    <source>
        <dbReference type="SAM" id="MobiDB-lite"/>
    </source>
</evidence>
<dbReference type="PROSITE" id="PS50213">
    <property type="entry name" value="FAS1"/>
    <property type="match status" value="2"/>
</dbReference>
<sequence>MISVTRSACLPISFARRPATQLHFSAALGAGAAAEEANNTPNVTLARNDQVSNLTSFLNAENITILTPSNEAFAKLTNSSAGEAPTNDSDLVNALLVFIPTLLTNESYTNVTGGQILEAVRIGSKTVFFSGLLHNASVTEADLNFIGGVIYIVDTVLTLPLNVSDTALTVNLTSIRSALNFTDLTDAVNESPDLTIFAPYNDAFQSIGSALASLSESDLADILAYHVINGTVAYSSDLENGSSVETVNGANSTITIDANGTVFVDSAKVVTPNVLIANGVVHIIDKRSPEPSAKPGVPGFTSASSATDVPFTSGQSTPTTTSEDAGPASTAVPSSTTGAAVSVKTGAVGAAALFCGVAVLLNYQFAMDRKLIMNVVRE</sequence>
<evidence type="ECO:0000313" key="4">
    <source>
        <dbReference type="EMBL" id="KAF2191332.1"/>
    </source>
</evidence>
<dbReference type="Proteomes" id="UP000800200">
    <property type="component" value="Unassembled WGS sequence"/>
</dbReference>
<gene>
    <name evidence="4" type="ORF">K469DRAFT_732730</name>
</gene>
<accession>A0A6A6EK88</accession>
<organism evidence="4 5">
    <name type="scientific">Zopfia rhizophila CBS 207.26</name>
    <dbReference type="NCBI Taxonomy" id="1314779"/>
    <lineage>
        <taxon>Eukaryota</taxon>
        <taxon>Fungi</taxon>
        <taxon>Dikarya</taxon>
        <taxon>Ascomycota</taxon>
        <taxon>Pezizomycotina</taxon>
        <taxon>Dothideomycetes</taxon>
        <taxon>Dothideomycetes incertae sedis</taxon>
        <taxon>Zopfiaceae</taxon>
        <taxon>Zopfia</taxon>
    </lineage>
</organism>
<protein>
    <submittedName>
        <fullName evidence="4">FAS1 domain-containing protein</fullName>
    </submittedName>
</protein>
<dbReference type="GO" id="GO:0000329">
    <property type="term" value="C:fungal-type vacuole membrane"/>
    <property type="evidence" value="ECO:0007669"/>
    <property type="project" value="TreeGrafter"/>
</dbReference>
<feature type="transmembrane region" description="Helical" evidence="2">
    <location>
        <begin position="345"/>
        <end position="363"/>
    </location>
</feature>
<dbReference type="Pfam" id="PF02469">
    <property type="entry name" value="Fasciclin"/>
    <property type="match status" value="2"/>
</dbReference>
<name>A0A6A6EK88_9PEZI</name>
<feature type="compositionally biased region" description="Polar residues" evidence="1">
    <location>
        <begin position="301"/>
        <end position="323"/>
    </location>
</feature>
<dbReference type="InterPro" id="IPR050904">
    <property type="entry name" value="Adhesion/Biosynth-related"/>
</dbReference>
<feature type="domain" description="FAS1" evidence="3">
    <location>
        <begin position="26"/>
        <end position="157"/>
    </location>
</feature>
<dbReference type="GO" id="GO:0016236">
    <property type="term" value="P:macroautophagy"/>
    <property type="evidence" value="ECO:0007669"/>
    <property type="project" value="TreeGrafter"/>
</dbReference>
<dbReference type="PANTHER" id="PTHR10900">
    <property type="entry name" value="PERIOSTIN-RELATED"/>
    <property type="match status" value="1"/>
</dbReference>
<dbReference type="OrthoDB" id="286301at2759"/>
<dbReference type="FunFam" id="2.30.180.10:FF:000032">
    <property type="entry name" value="Fasciclin domain-containing protein, putative"/>
    <property type="match status" value="1"/>
</dbReference>
<feature type="region of interest" description="Disordered" evidence="1">
    <location>
        <begin position="287"/>
        <end position="335"/>
    </location>
</feature>
<evidence type="ECO:0000259" key="3">
    <source>
        <dbReference type="PROSITE" id="PS50213"/>
    </source>
</evidence>
<dbReference type="EMBL" id="ML994617">
    <property type="protein sequence ID" value="KAF2191332.1"/>
    <property type="molecule type" value="Genomic_DNA"/>
</dbReference>
<reference evidence="4" key="1">
    <citation type="journal article" date="2020" name="Stud. Mycol.">
        <title>101 Dothideomycetes genomes: a test case for predicting lifestyles and emergence of pathogens.</title>
        <authorList>
            <person name="Haridas S."/>
            <person name="Albert R."/>
            <person name="Binder M."/>
            <person name="Bloem J."/>
            <person name="Labutti K."/>
            <person name="Salamov A."/>
            <person name="Andreopoulos B."/>
            <person name="Baker S."/>
            <person name="Barry K."/>
            <person name="Bills G."/>
            <person name="Bluhm B."/>
            <person name="Cannon C."/>
            <person name="Castanera R."/>
            <person name="Culley D."/>
            <person name="Daum C."/>
            <person name="Ezra D."/>
            <person name="Gonzalez J."/>
            <person name="Henrissat B."/>
            <person name="Kuo A."/>
            <person name="Liang C."/>
            <person name="Lipzen A."/>
            <person name="Lutzoni F."/>
            <person name="Magnuson J."/>
            <person name="Mondo S."/>
            <person name="Nolan M."/>
            <person name="Ohm R."/>
            <person name="Pangilinan J."/>
            <person name="Park H.-J."/>
            <person name="Ramirez L."/>
            <person name="Alfaro M."/>
            <person name="Sun H."/>
            <person name="Tritt A."/>
            <person name="Yoshinaga Y."/>
            <person name="Zwiers L.-H."/>
            <person name="Turgeon B."/>
            <person name="Goodwin S."/>
            <person name="Spatafora J."/>
            <person name="Crous P."/>
            <person name="Grigoriev I."/>
        </authorList>
    </citation>
    <scope>NUCLEOTIDE SEQUENCE</scope>
    <source>
        <strain evidence="4">CBS 207.26</strain>
    </source>
</reference>
<evidence type="ECO:0000313" key="5">
    <source>
        <dbReference type="Proteomes" id="UP000800200"/>
    </source>
</evidence>
<dbReference type="AlphaFoldDB" id="A0A6A6EK88"/>
<dbReference type="SMART" id="SM00554">
    <property type="entry name" value="FAS1"/>
    <property type="match status" value="2"/>
</dbReference>
<keyword evidence="5" id="KW-1185">Reference proteome</keyword>
<keyword evidence="2" id="KW-0472">Membrane</keyword>
<dbReference type="InterPro" id="IPR036378">
    <property type="entry name" value="FAS1_dom_sf"/>
</dbReference>
<keyword evidence="2" id="KW-0812">Transmembrane</keyword>
<evidence type="ECO:0000256" key="2">
    <source>
        <dbReference type="SAM" id="Phobius"/>
    </source>
</evidence>
<proteinExistence type="predicted"/>
<keyword evidence="2" id="KW-1133">Transmembrane helix</keyword>
<feature type="domain" description="FAS1" evidence="3">
    <location>
        <begin position="159"/>
        <end position="288"/>
    </location>
</feature>